<feature type="compositionally biased region" description="Low complexity" evidence="1">
    <location>
        <begin position="17"/>
        <end position="38"/>
    </location>
</feature>
<dbReference type="OrthoDB" id="10005898at2759"/>
<sequence>MADEQQPVPSPPALADPTTQTPISPSSSTSAPAPHPRSSSLIQTLRVYMTIFASKTDHTLVRLNTLLSTPRGTDVLLCTLSYTLQLLSALLSRHLDAQMNAITATFAEKADAVLLPGESFVAAVPISRGTRRLQEIATGTKALSGVIADFRIFVRLWGCVGLYVWLRDMLRGDAVRKNGSMPKKEKAVRAITYAEIVSLIAFQVLENGAYLASKGVLTSASWSGELGKRRETRWWVWSCRFWALYVILEGVRLGALWYYEPEGQIREDDGEKEDKIARERKSLENKVWWRDLVSNVAYFPMTLHWSTEEGLLSEILVGLCGVFAGGANLVEAWAAIR</sequence>
<dbReference type="Proteomes" id="UP000799440">
    <property type="component" value="Unassembled WGS sequence"/>
</dbReference>
<proteinExistence type="predicted"/>
<dbReference type="PANTHER" id="PTHR12652">
    <property type="entry name" value="PEROXISOMAL BIOGENESIS FACTOR 11"/>
    <property type="match status" value="1"/>
</dbReference>
<keyword evidence="3" id="KW-1185">Reference proteome</keyword>
<organism evidence="2 3">
    <name type="scientific">Sporormia fimetaria CBS 119925</name>
    <dbReference type="NCBI Taxonomy" id="1340428"/>
    <lineage>
        <taxon>Eukaryota</taxon>
        <taxon>Fungi</taxon>
        <taxon>Dikarya</taxon>
        <taxon>Ascomycota</taxon>
        <taxon>Pezizomycotina</taxon>
        <taxon>Dothideomycetes</taxon>
        <taxon>Pleosporomycetidae</taxon>
        <taxon>Pleosporales</taxon>
        <taxon>Sporormiaceae</taxon>
        <taxon>Sporormia</taxon>
    </lineage>
</organism>
<protein>
    <recommendedName>
        <fullName evidence="4">Peroxin 11C</fullName>
    </recommendedName>
</protein>
<feature type="region of interest" description="Disordered" evidence="1">
    <location>
        <begin position="1"/>
        <end position="38"/>
    </location>
</feature>
<reference evidence="2" key="1">
    <citation type="journal article" date="2020" name="Stud. Mycol.">
        <title>101 Dothideomycetes genomes: a test case for predicting lifestyles and emergence of pathogens.</title>
        <authorList>
            <person name="Haridas S."/>
            <person name="Albert R."/>
            <person name="Binder M."/>
            <person name="Bloem J."/>
            <person name="Labutti K."/>
            <person name="Salamov A."/>
            <person name="Andreopoulos B."/>
            <person name="Baker S."/>
            <person name="Barry K."/>
            <person name="Bills G."/>
            <person name="Bluhm B."/>
            <person name="Cannon C."/>
            <person name="Castanera R."/>
            <person name="Culley D."/>
            <person name="Daum C."/>
            <person name="Ezra D."/>
            <person name="Gonzalez J."/>
            <person name="Henrissat B."/>
            <person name="Kuo A."/>
            <person name="Liang C."/>
            <person name="Lipzen A."/>
            <person name="Lutzoni F."/>
            <person name="Magnuson J."/>
            <person name="Mondo S."/>
            <person name="Nolan M."/>
            <person name="Ohm R."/>
            <person name="Pangilinan J."/>
            <person name="Park H.-J."/>
            <person name="Ramirez L."/>
            <person name="Alfaro M."/>
            <person name="Sun H."/>
            <person name="Tritt A."/>
            <person name="Yoshinaga Y."/>
            <person name="Zwiers L.-H."/>
            <person name="Turgeon B."/>
            <person name="Goodwin S."/>
            <person name="Spatafora J."/>
            <person name="Crous P."/>
            <person name="Grigoriev I."/>
        </authorList>
    </citation>
    <scope>NUCLEOTIDE SEQUENCE</scope>
    <source>
        <strain evidence="2">CBS 119925</strain>
    </source>
</reference>
<gene>
    <name evidence="2" type="ORF">M011DRAFT_488566</name>
</gene>
<evidence type="ECO:0000313" key="2">
    <source>
        <dbReference type="EMBL" id="KAF2745044.1"/>
    </source>
</evidence>
<evidence type="ECO:0000256" key="1">
    <source>
        <dbReference type="SAM" id="MobiDB-lite"/>
    </source>
</evidence>
<name>A0A6A6V5P9_9PLEO</name>
<evidence type="ECO:0000313" key="3">
    <source>
        <dbReference type="Proteomes" id="UP000799440"/>
    </source>
</evidence>
<dbReference type="PANTHER" id="PTHR12652:SF25">
    <property type="entry name" value="MICROBODY (PEROXISOME) PROLIFERATION PROTEIN PEROXIN 11C (EUROFUNG)"/>
    <property type="match status" value="1"/>
</dbReference>
<dbReference type="AlphaFoldDB" id="A0A6A6V5P9"/>
<evidence type="ECO:0008006" key="4">
    <source>
        <dbReference type="Google" id="ProtNLM"/>
    </source>
</evidence>
<accession>A0A6A6V5P9</accession>
<dbReference type="EMBL" id="MU006585">
    <property type="protein sequence ID" value="KAF2745044.1"/>
    <property type="molecule type" value="Genomic_DNA"/>
</dbReference>